<feature type="modified residue" description="4-aspartylphosphate" evidence="1">
    <location>
        <position position="56"/>
    </location>
</feature>
<proteinExistence type="predicted"/>
<accession>A0ABT3NDV1</accession>
<dbReference type="SUPFAM" id="SSF52172">
    <property type="entry name" value="CheY-like"/>
    <property type="match status" value="1"/>
</dbReference>
<dbReference type="Gene3D" id="3.40.50.2300">
    <property type="match status" value="1"/>
</dbReference>
<dbReference type="Proteomes" id="UP001209681">
    <property type="component" value="Unassembled WGS sequence"/>
</dbReference>
<dbReference type="InterPro" id="IPR001789">
    <property type="entry name" value="Sig_transdc_resp-reg_receiver"/>
</dbReference>
<organism evidence="3 4">
    <name type="scientific">Desulfobotulus pelophilus</name>
    <dbReference type="NCBI Taxonomy" id="2823377"/>
    <lineage>
        <taxon>Bacteria</taxon>
        <taxon>Pseudomonadati</taxon>
        <taxon>Thermodesulfobacteriota</taxon>
        <taxon>Desulfobacteria</taxon>
        <taxon>Desulfobacterales</taxon>
        <taxon>Desulfobacteraceae</taxon>
        <taxon>Desulfobotulus</taxon>
    </lineage>
</organism>
<reference evidence="3 4" key="1">
    <citation type="submission" date="2022-11" db="EMBL/GenBank/DDBJ databases">
        <title>Desulfobotulus tamanensis H1 sp. nov. - anaerobic, alkaliphilic, sulphate reducing bacterium isolated from terrestrial mud volcano.</title>
        <authorList>
            <person name="Frolova A."/>
            <person name="Merkel A.Y."/>
            <person name="Slobodkin A.I."/>
        </authorList>
    </citation>
    <scope>NUCLEOTIDE SEQUENCE [LARGE SCALE GENOMIC DNA]</scope>
    <source>
        <strain evidence="3 4">H1</strain>
    </source>
</reference>
<dbReference type="PROSITE" id="PS50110">
    <property type="entry name" value="RESPONSE_REGULATORY"/>
    <property type="match status" value="1"/>
</dbReference>
<dbReference type="InterPro" id="IPR052048">
    <property type="entry name" value="ST_Response_Regulator"/>
</dbReference>
<dbReference type="EMBL" id="JAPFPW010000034">
    <property type="protein sequence ID" value="MCW7755356.1"/>
    <property type="molecule type" value="Genomic_DNA"/>
</dbReference>
<evidence type="ECO:0000313" key="3">
    <source>
        <dbReference type="EMBL" id="MCW7755356.1"/>
    </source>
</evidence>
<name>A0ABT3NDV1_9BACT</name>
<dbReference type="PANTHER" id="PTHR43228">
    <property type="entry name" value="TWO-COMPONENT RESPONSE REGULATOR"/>
    <property type="match status" value="1"/>
</dbReference>
<evidence type="ECO:0000313" key="4">
    <source>
        <dbReference type="Proteomes" id="UP001209681"/>
    </source>
</evidence>
<evidence type="ECO:0000259" key="2">
    <source>
        <dbReference type="PROSITE" id="PS50110"/>
    </source>
</evidence>
<dbReference type="Pfam" id="PF00072">
    <property type="entry name" value="Response_reg"/>
    <property type="match status" value="1"/>
</dbReference>
<comment type="caution">
    <text evidence="3">The sequence shown here is derived from an EMBL/GenBank/DDBJ whole genome shotgun (WGS) entry which is preliminary data.</text>
</comment>
<keyword evidence="4" id="KW-1185">Reference proteome</keyword>
<dbReference type="PANTHER" id="PTHR43228:SF1">
    <property type="entry name" value="TWO-COMPONENT RESPONSE REGULATOR ARR22"/>
    <property type="match status" value="1"/>
</dbReference>
<dbReference type="RefSeq" id="WP_265426301.1">
    <property type="nucleotide sequence ID" value="NZ_JAPFPW010000034.1"/>
</dbReference>
<dbReference type="InterPro" id="IPR011006">
    <property type="entry name" value="CheY-like_superfamily"/>
</dbReference>
<dbReference type="SMART" id="SM00448">
    <property type="entry name" value="REC"/>
    <property type="match status" value="1"/>
</dbReference>
<feature type="domain" description="Response regulatory" evidence="2">
    <location>
        <begin position="4"/>
        <end position="123"/>
    </location>
</feature>
<evidence type="ECO:0000256" key="1">
    <source>
        <dbReference type="PROSITE-ProRule" id="PRU00169"/>
    </source>
</evidence>
<keyword evidence="1" id="KW-0597">Phosphoprotein</keyword>
<sequence>MALSILVVDDSQPMRAVIVKTIRAAGFGDAQFFEAANGREAVEKLGENWVDIVVTDYNMPDMNGMDLLLLLKKDSVFSSIPVLMVTTEGSLERVDAFLRAGASGYIKKPFTPEKIREQLISILGAPHGNDAENCDEGLDF</sequence>
<protein>
    <submittedName>
        <fullName evidence="3">Response regulator</fullName>
    </submittedName>
</protein>
<gene>
    <name evidence="3" type="ORF">OOT00_15335</name>
</gene>